<gene>
    <name evidence="1" type="ORF">BE04_51005</name>
    <name evidence="2" type="ORF">BE21_40115</name>
</gene>
<accession>A0A150PRH3</accession>
<reference evidence="3 4" key="1">
    <citation type="submission" date="2014-02" db="EMBL/GenBank/DDBJ databases">
        <title>The small core and large imbalanced accessory genome model reveals a collaborative survival strategy of Sorangium cellulosum strains in nature.</title>
        <authorList>
            <person name="Han K."/>
            <person name="Peng R."/>
            <person name="Blom J."/>
            <person name="Li Y.-Z."/>
        </authorList>
    </citation>
    <scope>NUCLEOTIDE SEQUENCE [LARGE SCALE GENOMIC DNA]</scope>
    <source>
        <strain evidence="2 3">So0007-03</strain>
        <strain evidence="1 4">So0157-18</strain>
    </source>
</reference>
<evidence type="ECO:0000313" key="3">
    <source>
        <dbReference type="Proteomes" id="UP000075502"/>
    </source>
</evidence>
<proteinExistence type="predicted"/>
<evidence type="ECO:0000313" key="2">
    <source>
        <dbReference type="EMBL" id="KYG05522.1"/>
    </source>
</evidence>
<dbReference type="Proteomes" id="UP000075604">
    <property type="component" value="Unassembled WGS sequence"/>
</dbReference>
<dbReference type="AlphaFoldDB" id="A0A150PRH3"/>
<organism evidence="1 4">
    <name type="scientific">Sorangium cellulosum</name>
    <name type="common">Polyangium cellulosum</name>
    <dbReference type="NCBI Taxonomy" id="56"/>
    <lineage>
        <taxon>Bacteria</taxon>
        <taxon>Pseudomonadati</taxon>
        <taxon>Myxococcota</taxon>
        <taxon>Polyangia</taxon>
        <taxon>Polyangiales</taxon>
        <taxon>Polyangiaceae</taxon>
        <taxon>Sorangium</taxon>
    </lineage>
</organism>
<sequence>MNGLMEIKDLSDSLRADPRFTTRRKWLILSELVYLPTREKVEEGFRYFTCPVEALTAALARRDFAAIAKLPFALDAEGEPDTSAVRLDLAYTASGAIAAFQPVEFREHVPTPLSASVILEGPEAQALRETLREIDQSA</sequence>
<dbReference type="EMBL" id="JELX01001637">
    <property type="protein sequence ID" value="KYF58284.1"/>
    <property type="molecule type" value="Genomic_DNA"/>
</dbReference>
<evidence type="ECO:0000313" key="1">
    <source>
        <dbReference type="EMBL" id="KYF58284.1"/>
    </source>
</evidence>
<dbReference type="Proteomes" id="UP000075502">
    <property type="component" value="Unassembled WGS sequence"/>
</dbReference>
<name>A0A150PRH3_SORCE</name>
<dbReference type="EMBL" id="JEME01002008">
    <property type="protein sequence ID" value="KYG05522.1"/>
    <property type="molecule type" value="Genomic_DNA"/>
</dbReference>
<comment type="caution">
    <text evidence="1">The sequence shown here is derived from an EMBL/GenBank/DDBJ whole genome shotgun (WGS) entry which is preliminary data.</text>
</comment>
<protein>
    <submittedName>
        <fullName evidence="1">Uncharacterized protein</fullName>
    </submittedName>
</protein>
<evidence type="ECO:0000313" key="4">
    <source>
        <dbReference type="Proteomes" id="UP000075604"/>
    </source>
</evidence>